<evidence type="ECO:0000313" key="1">
    <source>
        <dbReference type="EMBL" id="MCW5321264.1"/>
    </source>
</evidence>
<evidence type="ECO:0000313" key="2">
    <source>
        <dbReference type="Proteomes" id="UP001208935"/>
    </source>
</evidence>
<name>A0ABT3KSF8_9BURK</name>
<accession>A0ABT3KSF8</accession>
<sequence>MLYEVVTRDNFLIQTFINIEEKIPTLKLELLSVAPDDLSPGDSFKLEVSKDVATASWDDVCIGDIQIDAAGGGTAEVSHGTVNGDSETEGSINCSVPSSLEVTAKEEATLTLSATYKGKPMNVTNTLQMTLVPGSQTKTFSISSCTPTTVSKADAQAAGFRFSLMGQNLDQITSIKFGNSYQMNILSRTASRIQCRFLTSASDIPENVYRFTVRYKDPQSGVEESKIVQNVRVKITP</sequence>
<organism evidence="1 2">
    <name type="scientific">Verminephrobacter aporrectodeae subsp. tuberculatae</name>
    <dbReference type="NCBI Taxonomy" id="1110392"/>
    <lineage>
        <taxon>Bacteria</taxon>
        <taxon>Pseudomonadati</taxon>
        <taxon>Pseudomonadota</taxon>
        <taxon>Betaproteobacteria</taxon>
        <taxon>Burkholderiales</taxon>
        <taxon>Comamonadaceae</taxon>
        <taxon>Verminephrobacter</taxon>
    </lineage>
</organism>
<dbReference type="Proteomes" id="UP001208935">
    <property type="component" value="Unassembled WGS sequence"/>
</dbReference>
<reference evidence="2" key="1">
    <citation type="submission" date="2023-07" db="EMBL/GenBank/DDBJ databases">
        <title>Verminephrobacter genomes.</title>
        <authorList>
            <person name="Lund M.B."/>
        </authorList>
    </citation>
    <scope>NUCLEOTIDE SEQUENCE [LARGE SCALE GENOMIC DNA]</scope>
    <source>
        <strain evidence="2">AtM5-05</strain>
    </source>
</reference>
<keyword evidence="2" id="KW-1185">Reference proteome</keyword>
<proteinExistence type="predicted"/>
<comment type="caution">
    <text evidence="1">The sequence shown here is derived from an EMBL/GenBank/DDBJ whole genome shotgun (WGS) entry which is preliminary data.</text>
</comment>
<protein>
    <submittedName>
        <fullName evidence="1">Uncharacterized protein</fullName>
    </submittedName>
</protein>
<gene>
    <name evidence="1" type="ORF">D5039_08860</name>
</gene>
<dbReference type="EMBL" id="QZCW01000002">
    <property type="protein sequence ID" value="MCW5321264.1"/>
    <property type="molecule type" value="Genomic_DNA"/>
</dbReference>